<keyword evidence="11" id="KW-1185">Reference proteome</keyword>
<comment type="similarity">
    <text evidence="2 7">Belongs to the Orn/Lys/Arg decarboxylase class-II family.</text>
</comment>
<dbReference type="Gene3D" id="2.40.37.10">
    <property type="entry name" value="Lyase, Ornithine Decarboxylase, Chain A, domain 1"/>
    <property type="match status" value="1"/>
</dbReference>
<dbReference type="Gene3D" id="3.20.20.10">
    <property type="entry name" value="Alanine racemase"/>
    <property type="match status" value="1"/>
</dbReference>
<dbReference type="SUPFAM" id="SSF50621">
    <property type="entry name" value="Alanine racemase C-terminal domain-like"/>
    <property type="match status" value="1"/>
</dbReference>
<evidence type="ECO:0000256" key="1">
    <source>
        <dbReference type="ARBA" id="ARBA00001933"/>
    </source>
</evidence>
<evidence type="ECO:0000259" key="8">
    <source>
        <dbReference type="Pfam" id="PF00278"/>
    </source>
</evidence>
<evidence type="ECO:0000313" key="11">
    <source>
        <dbReference type="Proteomes" id="UP001283361"/>
    </source>
</evidence>
<dbReference type="Pfam" id="PF00278">
    <property type="entry name" value="Orn_DAP_Arg_deC"/>
    <property type="match status" value="1"/>
</dbReference>
<evidence type="ECO:0000256" key="5">
    <source>
        <dbReference type="ARBA" id="ARBA00037173"/>
    </source>
</evidence>
<dbReference type="PRINTS" id="PR01179">
    <property type="entry name" value="ODADCRBXLASE"/>
</dbReference>
<dbReference type="InterPro" id="IPR009006">
    <property type="entry name" value="Ala_racemase/Decarboxylase_C"/>
</dbReference>
<feature type="active site" description="Proton donor" evidence="6">
    <location>
        <position position="405"/>
    </location>
</feature>
<dbReference type="GO" id="GO:0004586">
    <property type="term" value="F:ornithine decarboxylase activity"/>
    <property type="evidence" value="ECO:0007669"/>
    <property type="project" value="TreeGrafter"/>
</dbReference>
<feature type="domain" description="Orn/DAP/Arg decarboxylase 2 C-terminal" evidence="8">
    <location>
        <begin position="358"/>
        <end position="432"/>
    </location>
</feature>
<dbReference type="FunFam" id="3.20.20.10:FF:000005">
    <property type="entry name" value="Ornithine decarboxylase"/>
    <property type="match status" value="1"/>
</dbReference>
<dbReference type="Pfam" id="PF02784">
    <property type="entry name" value="Orn_Arg_deC_N"/>
    <property type="match status" value="1"/>
</dbReference>
<protein>
    <recommendedName>
        <fullName evidence="12">Ornithine decarboxylase</fullName>
    </recommendedName>
</protein>
<dbReference type="EMBL" id="JAWDGP010001468">
    <property type="protein sequence ID" value="KAK3791552.1"/>
    <property type="molecule type" value="Genomic_DNA"/>
</dbReference>
<dbReference type="AlphaFoldDB" id="A0AAE1E2H5"/>
<evidence type="ECO:0000259" key="9">
    <source>
        <dbReference type="Pfam" id="PF02784"/>
    </source>
</evidence>
<evidence type="ECO:0000256" key="7">
    <source>
        <dbReference type="RuleBase" id="RU003737"/>
    </source>
</evidence>
<dbReference type="PRINTS" id="PR01182">
    <property type="entry name" value="ORNDCRBXLASE"/>
</dbReference>
<feature type="domain" description="Orn/DAP/Arg decarboxylase 2 N-terminal" evidence="9">
    <location>
        <begin position="55"/>
        <end position="286"/>
    </location>
</feature>
<comment type="cofactor">
    <cofactor evidence="1 6">
        <name>pyridoxal 5'-phosphate</name>
        <dbReference type="ChEBI" id="CHEBI:597326"/>
    </cofactor>
</comment>
<dbReference type="PANTHER" id="PTHR11482:SF6">
    <property type="entry name" value="ORNITHINE DECARBOXYLASE 1-RELATED"/>
    <property type="match status" value="1"/>
</dbReference>
<dbReference type="CDD" id="cd00622">
    <property type="entry name" value="PLPDE_III_ODC"/>
    <property type="match status" value="1"/>
</dbReference>
<reference evidence="10" key="1">
    <citation type="journal article" date="2023" name="G3 (Bethesda)">
        <title>A reference genome for the long-term kleptoplast-retaining sea slug Elysia crispata morphotype clarki.</title>
        <authorList>
            <person name="Eastman K.E."/>
            <person name="Pendleton A.L."/>
            <person name="Shaikh M.A."/>
            <person name="Suttiyut T."/>
            <person name="Ogas R."/>
            <person name="Tomko P."/>
            <person name="Gavelis G."/>
            <person name="Widhalm J.R."/>
            <person name="Wisecaver J.H."/>
        </authorList>
    </citation>
    <scope>NUCLEOTIDE SEQUENCE</scope>
    <source>
        <strain evidence="10">ECLA1</strain>
    </source>
</reference>
<gene>
    <name evidence="10" type="ORF">RRG08_002909</name>
</gene>
<dbReference type="PANTHER" id="PTHR11482">
    <property type="entry name" value="ARGININE/DIAMINOPIMELATE/ORNITHINE DECARBOXYLASE"/>
    <property type="match status" value="1"/>
</dbReference>
<comment type="caution">
    <text evidence="10">The sequence shown here is derived from an EMBL/GenBank/DDBJ whole genome shotgun (WGS) entry which is preliminary data.</text>
</comment>
<dbReference type="InterPro" id="IPR002433">
    <property type="entry name" value="Orn_de-COase"/>
</dbReference>
<evidence type="ECO:0000256" key="4">
    <source>
        <dbReference type="ARBA" id="ARBA00023239"/>
    </source>
</evidence>
<dbReference type="InterPro" id="IPR022643">
    <property type="entry name" value="De-COase2_C"/>
</dbReference>
<keyword evidence="3 6" id="KW-0663">Pyridoxal phosphate</keyword>
<evidence type="ECO:0000256" key="6">
    <source>
        <dbReference type="PIRSR" id="PIRSR600183-50"/>
    </source>
</evidence>
<organism evidence="10 11">
    <name type="scientific">Elysia crispata</name>
    <name type="common">lettuce slug</name>
    <dbReference type="NCBI Taxonomy" id="231223"/>
    <lineage>
        <taxon>Eukaryota</taxon>
        <taxon>Metazoa</taxon>
        <taxon>Spiralia</taxon>
        <taxon>Lophotrochozoa</taxon>
        <taxon>Mollusca</taxon>
        <taxon>Gastropoda</taxon>
        <taxon>Heterobranchia</taxon>
        <taxon>Euthyneura</taxon>
        <taxon>Panpulmonata</taxon>
        <taxon>Sacoglossa</taxon>
        <taxon>Placobranchoidea</taxon>
        <taxon>Plakobranchidae</taxon>
        <taxon>Elysia</taxon>
    </lineage>
</organism>
<dbReference type="InterPro" id="IPR000183">
    <property type="entry name" value="Orn/DAP/Arg_de-COase"/>
</dbReference>
<dbReference type="GO" id="GO:0005737">
    <property type="term" value="C:cytoplasm"/>
    <property type="evidence" value="ECO:0007669"/>
    <property type="project" value="TreeGrafter"/>
</dbReference>
<accession>A0AAE1E2H5</accession>
<dbReference type="SUPFAM" id="SSF51419">
    <property type="entry name" value="PLP-binding barrel"/>
    <property type="match status" value="1"/>
</dbReference>
<dbReference type="InterPro" id="IPR022644">
    <property type="entry name" value="De-COase2_N"/>
</dbReference>
<dbReference type="InterPro" id="IPR029066">
    <property type="entry name" value="PLP-binding_barrel"/>
</dbReference>
<name>A0AAE1E2H5_9GAST</name>
<dbReference type="Proteomes" id="UP001283361">
    <property type="component" value="Unassembled WGS sequence"/>
</dbReference>
<sequence length="500" mass="56496">MNSMEECPYFSKTVHVYPTPVPSTKELIKSRIKYLESQDRTDAFVVVDLGQAFLKLKQWRQHLPRVRPFYAMKCNPDVEFCNFLAQAGVGFDCASMGEVKQILSLGVHPSRIVFANPCKFLKHLCYAQVQGVDLMTFDDVFELIKIQRCFPRARLLVRIQSSKDHNATHNLNEKFGCDPIAALALLRKAKGLNLNVVGVCFHVGGLPKDPKSYTSTIKLANDVFTYGEQLGFHMHILDIGGGFHGVDSKLFTFHELAETVNKALDQYFPPSRGTEIMAEPGRYFAASSFTVAVNIMAKRVLRSAKVDNKDIDAGIETDPPSKDEGISNIYGSRSRNAILKDISNDFDNYSYKDEGEINKVLYFLNDGAFGVFSNVLTDFYVPEPKFLEPPSTTDTYSSQLWGPTCDHFDCVLRKCDLPILDIGQWLYFETMGAYSMCLATDFNAIERAKYTYVCAESFWNEVYTDSEKPGLHSYTDGLWKWFKSSSIKKQKGVLIRASMD</sequence>
<proteinExistence type="inferred from homology"/>
<feature type="modified residue" description="N6-(pyridoxal phosphate)lysine" evidence="6">
    <location>
        <position position="73"/>
    </location>
</feature>
<dbReference type="GO" id="GO:0033387">
    <property type="term" value="P:putrescine biosynthetic process from arginine, via ornithine"/>
    <property type="evidence" value="ECO:0007669"/>
    <property type="project" value="TreeGrafter"/>
</dbReference>
<keyword evidence="4" id="KW-0456">Lyase</keyword>
<evidence type="ECO:0000256" key="2">
    <source>
        <dbReference type="ARBA" id="ARBA00008872"/>
    </source>
</evidence>
<evidence type="ECO:0000313" key="10">
    <source>
        <dbReference type="EMBL" id="KAK3791552.1"/>
    </source>
</evidence>
<evidence type="ECO:0000256" key="3">
    <source>
        <dbReference type="ARBA" id="ARBA00022898"/>
    </source>
</evidence>
<comment type="function">
    <text evidence="5">Catalyzes the first and rate-limiting step of polyamine biosynthesis that converts ornithine into putrescine, which is the precursor for the polyamines, spermidine and spermine. Polyamines are essential for cell proliferation and are implicated in cellular processes, ranging from DNA replication to apoptosis.</text>
</comment>
<evidence type="ECO:0008006" key="12">
    <source>
        <dbReference type="Google" id="ProtNLM"/>
    </source>
</evidence>